<dbReference type="GO" id="GO:0000976">
    <property type="term" value="F:transcription cis-regulatory region binding"/>
    <property type="evidence" value="ECO:0007669"/>
    <property type="project" value="TreeGrafter"/>
</dbReference>
<dbReference type="Pfam" id="PF00072">
    <property type="entry name" value="Response_reg"/>
    <property type="match status" value="1"/>
</dbReference>
<dbReference type="PROSITE" id="PS50110">
    <property type="entry name" value="RESPONSE_REGULATORY"/>
    <property type="match status" value="1"/>
</dbReference>
<evidence type="ECO:0000256" key="1">
    <source>
        <dbReference type="ARBA" id="ARBA00013332"/>
    </source>
</evidence>
<dbReference type="AlphaFoldDB" id="A0A1D7TL39"/>
<dbReference type="InterPro" id="IPR016032">
    <property type="entry name" value="Sig_transdc_resp-reg_C-effctor"/>
</dbReference>
<keyword evidence="3" id="KW-0902">Two-component regulatory system</keyword>
<keyword evidence="4 7" id="KW-0238">DNA-binding</keyword>
<keyword evidence="11" id="KW-1185">Reference proteome</keyword>
<dbReference type="InterPro" id="IPR036388">
    <property type="entry name" value="WH-like_DNA-bd_sf"/>
</dbReference>
<evidence type="ECO:0000259" key="9">
    <source>
        <dbReference type="PROSITE" id="PS51755"/>
    </source>
</evidence>
<dbReference type="RefSeq" id="WP_069478356.1">
    <property type="nucleotide sequence ID" value="NZ_CP017111.1"/>
</dbReference>
<dbReference type="Gene3D" id="6.10.250.690">
    <property type="match status" value="1"/>
</dbReference>
<reference evidence="11" key="1">
    <citation type="submission" date="2016-08" db="EMBL/GenBank/DDBJ databases">
        <title>Complete genome sequence of the organohalide-respiring Epsilonproteobacterium Sulfurospirillum halorespirans.</title>
        <authorList>
            <person name="Goris T."/>
            <person name="Zimmermann J."/>
            <person name="Schenz B."/>
            <person name="Lemos M."/>
            <person name="Hackermueller J."/>
            <person name="Diekert G."/>
        </authorList>
    </citation>
    <scope>NUCLEOTIDE SEQUENCE [LARGE SCALE GENOMIC DNA]</scope>
    <source>
        <strain>DSM 13726</strain>
        <strain evidence="11">PCE-M2</strain>
    </source>
</reference>
<accession>A0A1D7TL39</accession>
<dbReference type="InterPro" id="IPR001867">
    <property type="entry name" value="OmpR/PhoB-type_DNA-bd"/>
</dbReference>
<dbReference type="SUPFAM" id="SSF46894">
    <property type="entry name" value="C-terminal effector domain of the bipartite response regulators"/>
    <property type="match status" value="1"/>
</dbReference>
<protein>
    <recommendedName>
        <fullName evidence="1">Phosphate regulon transcriptional regulatory protein PhoB</fullName>
    </recommendedName>
</protein>
<feature type="modified residue" description="4-aspartylphosphate" evidence="6">
    <location>
        <position position="55"/>
    </location>
</feature>
<dbReference type="STRING" id="1193502.SHALO_1932"/>
<dbReference type="SMART" id="SM00448">
    <property type="entry name" value="REC"/>
    <property type="match status" value="1"/>
</dbReference>
<dbReference type="Pfam" id="PF00486">
    <property type="entry name" value="Trans_reg_C"/>
    <property type="match status" value="1"/>
</dbReference>
<dbReference type="PANTHER" id="PTHR48111">
    <property type="entry name" value="REGULATOR OF RPOS"/>
    <property type="match status" value="1"/>
</dbReference>
<evidence type="ECO:0000256" key="2">
    <source>
        <dbReference type="ARBA" id="ARBA00022553"/>
    </source>
</evidence>
<dbReference type="CDD" id="cd00383">
    <property type="entry name" value="trans_reg_C"/>
    <property type="match status" value="1"/>
</dbReference>
<evidence type="ECO:0000313" key="11">
    <source>
        <dbReference type="Proteomes" id="UP000094609"/>
    </source>
</evidence>
<dbReference type="GO" id="GO:0005829">
    <property type="term" value="C:cytosol"/>
    <property type="evidence" value="ECO:0007669"/>
    <property type="project" value="TreeGrafter"/>
</dbReference>
<feature type="domain" description="OmpR/PhoB-type" evidence="9">
    <location>
        <begin position="124"/>
        <end position="223"/>
    </location>
</feature>
<organism evidence="10 11">
    <name type="scientific">Sulfurospirillum halorespirans DSM 13726</name>
    <dbReference type="NCBI Taxonomy" id="1193502"/>
    <lineage>
        <taxon>Bacteria</taxon>
        <taxon>Pseudomonadati</taxon>
        <taxon>Campylobacterota</taxon>
        <taxon>Epsilonproteobacteria</taxon>
        <taxon>Campylobacterales</taxon>
        <taxon>Sulfurospirillaceae</taxon>
        <taxon>Sulfurospirillum</taxon>
    </lineage>
</organism>
<dbReference type="InterPro" id="IPR001789">
    <property type="entry name" value="Sig_transdc_resp-reg_receiver"/>
</dbReference>
<name>A0A1D7TL39_9BACT</name>
<dbReference type="PATRIC" id="fig|1193502.14.peg.1963"/>
<dbReference type="SMART" id="SM00862">
    <property type="entry name" value="Trans_reg_C"/>
    <property type="match status" value="1"/>
</dbReference>
<dbReference type="FunFam" id="1.10.10.10:FF:000018">
    <property type="entry name" value="DNA-binding response regulator ResD"/>
    <property type="match status" value="1"/>
</dbReference>
<evidence type="ECO:0000313" key="10">
    <source>
        <dbReference type="EMBL" id="AOO65703.1"/>
    </source>
</evidence>
<dbReference type="GO" id="GO:0006355">
    <property type="term" value="P:regulation of DNA-templated transcription"/>
    <property type="evidence" value="ECO:0007669"/>
    <property type="project" value="InterPro"/>
</dbReference>
<evidence type="ECO:0000256" key="4">
    <source>
        <dbReference type="ARBA" id="ARBA00023125"/>
    </source>
</evidence>
<dbReference type="KEGG" id="shal:SHALO_1932"/>
<dbReference type="Gene3D" id="1.10.10.10">
    <property type="entry name" value="Winged helix-like DNA-binding domain superfamily/Winged helix DNA-binding domain"/>
    <property type="match status" value="1"/>
</dbReference>
<comment type="function">
    <text evidence="5">This protein is a positive regulator for the phosphate regulon. Transcription of this operon is positively regulated by PhoB and PhoR when phosphate is limited.</text>
</comment>
<dbReference type="EMBL" id="CP017111">
    <property type="protein sequence ID" value="AOO65703.1"/>
    <property type="molecule type" value="Genomic_DNA"/>
</dbReference>
<sequence length="223" mass="25402">MSEKILLIEDDLEMQSLIGDYLHNYDFEVKAFDKPKEALSHLKANPSHYKVVVLDLMLPQMDGFDVCKEIRAMSDAHIIISSARNELSDKILGYGVGADDYLAKPYEPRELVLKINSFLRRNTQSNKRVGDFEIDEAKMEVSLEGYHLDLTKIEFDILLLLLSNQGKVFSREVIFNAINGIGYNSKDRTVDMHISNLRAKIGDDPKNPKYIKSVWGIGYKMVG</sequence>
<proteinExistence type="predicted"/>
<feature type="DNA-binding region" description="OmpR/PhoB-type" evidence="7">
    <location>
        <begin position="124"/>
        <end position="223"/>
    </location>
</feature>
<evidence type="ECO:0000256" key="3">
    <source>
        <dbReference type="ARBA" id="ARBA00023012"/>
    </source>
</evidence>
<evidence type="ECO:0000259" key="8">
    <source>
        <dbReference type="PROSITE" id="PS50110"/>
    </source>
</evidence>
<dbReference type="InterPro" id="IPR011006">
    <property type="entry name" value="CheY-like_superfamily"/>
</dbReference>
<dbReference type="GO" id="GO:0032993">
    <property type="term" value="C:protein-DNA complex"/>
    <property type="evidence" value="ECO:0007669"/>
    <property type="project" value="TreeGrafter"/>
</dbReference>
<dbReference type="Proteomes" id="UP000094609">
    <property type="component" value="Chromosome"/>
</dbReference>
<gene>
    <name evidence="10" type="ORF">SHALO_1932</name>
</gene>
<dbReference type="GO" id="GO:0000156">
    <property type="term" value="F:phosphorelay response regulator activity"/>
    <property type="evidence" value="ECO:0007669"/>
    <property type="project" value="TreeGrafter"/>
</dbReference>
<dbReference type="SUPFAM" id="SSF52172">
    <property type="entry name" value="CheY-like"/>
    <property type="match status" value="1"/>
</dbReference>
<feature type="domain" description="Response regulatory" evidence="8">
    <location>
        <begin position="4"/>
        <end position="119"/>
    </location>
</feature>
<dbReference type="PANTHER" id="PTHR48111:SF40">
    <property type="entry name" value="PHOSPHATE REGULON TRANSCRIPTIONAL REGULATORY PROTEIN PHOB"/>
    <property type="match status" value="1"/>
</dbReference>
<keyword evidence="2 6" id="KW-0597">Phosphoprotein</keyword>
<dbReference type="InterPro" id="IPR039420">
    <property type="entry name" value="WalR-like"/>
</dbReference>
<dbReference type="PROSITE" id="PS51755">
    <property type="entry name" value="OMPR_PHOB"/>
    <property type="match status" value="1"/>
</dbReference>
<evidence type="ECO:0000256" key="7">
    <source>
        <dbReference type="PROSITE-ProRule" id="PRU01091"/>
    </source>
</evidence>
<evidence type="ECO:0000256" key="5">
    <source>
        <dbReference type="ARBA" id="ARBA00024735"/>
    </source>
</evidence>
<evidence type="ECO:0000256" key="6">
    <source>
        <dbReference type="PROSITE-ProRule" id="PRU00169"/>
    </source>
</evidence>
<dbReference type="Gene3D" id="3.40.50.2300">
    <property type="match status" value="1"/>
</dbReference>